<dbReference type="GO" id="GO:0044780">
    <property type="term" value="P:bacterial-type flagellum assembly"/>
    <property type="evidence" value="ECO:0007669"/>
    <property type="project" value="InterPro"/>
</dbReference>
<dbReference type="CDD" id="cd17470">
    <property type="entry name" value="T3SS_Flik_C"/>
    <property type="match status" value="1"/>
</dbReference>
<comment type="similarity">
    <text evidence="2">Belongs to the FliK family.</text>
</comment>
<dbReference type="Proteomes" id="UP000006201">
    <property type="component" value="Unassembled WGS sequence"/>
</dbReference>
<dbReference type="EMBL" id="AAOH01000002">
    <property type="protein sequence ID" value="EAR29533.1"/>
    <property type="molecule type" value="Genomic_DNA"/>
</dbReference>
<feature type="compositionally biased region" description="Polar residues" evidence="4">
    <location>
        <begin position="781"/>
        <end position="790"/>
    </location>
</feature>
<proteinExistence type="inferred from homology"/>
<gene>
    <name evidence="6" type="ORF">PTD2_11974</name>
</gene>
<sequence length="802" mass="85883">MASVENSLNLAISFDKKQSSEQLEGSESEFSSLFSETLDNTAQVSQVKKHEPAVLVLAKNKEASNSNKQSSELATELTANDDAINASTPLLAEEQTKEKTIELAAEKAVEASDNPAVNALFSQLQHAATAVIDVKIFKENFGMDPNQGGQISTLEPENSEGLSTSVDKLAALNRSFTLTPLSQVASGHNAATSADEALLTVSSSSSLLAAWLGQSVEKTETAVSAQALATDEIKSEMLVSDFGDDAKSIESELDLSNNAKIAKNIDLDTLLKTPASAILTPESGKVASVNIEQKTNNELTVAAKQTMQSVEQRILQLMEQVHDDGITVATGEKLAVGLNAIKGDVELTFKPVTSSNESVGQTKDTAKLLSALSELLPQVAAELKSSNTELATPLAEIEAFEIEVAKLRVPASQLSEISAVMNKLGAQVDKLAGELGLDKKVLQDLLAKITDIVTTTSKNVTAEPLALNAPVLANELNIRELKKSANPVLPLVSNSLDQAGQTRQKIDTALGNQPDQLRLEPTESASISTLANAKSVDDSARLSQAYTSSLAKGEVALEMTPNTEQENQKLAKNLAINAEGEVTAKSKEDINDVDKLQHAAQKLVLGLVERLTPEQNSVYQPALATHVNIENEANINSIGNINQLVTQRTQVNAPAPTEAVPSQVLNMFRSEAAKELHDRVSVMLSLNKHEADIRLDPPELGSMQIRVRSDAEQAQINFVVQNQQAKEALEQSLPRLKEMLAEQGINLGESSIEQQNQQGSEQQQGQQSQSRDEKAFGDEIVQSSITTARIASTRPGGVDFYA</sequence>
<organism evidence="6 7">
    <name type="scientific">Pseudoalteromonas tunicata D2</name>
    <dbReference type="NCBI Taxonomy" id="87626"/>
    <lineage>
        <taxon>Bacteria</taxon>
        <taxon>Pseudomonadati</taxon>
        <taxon>Pseudomonadota</taxon>
        <taxon>Gammaproteobacteria</taxon>
        <taxon>Alteromonadales</taxon>
        <taxon>Pseudoalteromonadaceae</taxon>
        <taxon>Pseudoalteromonas</taxon>
    </lineage>
</organism>
<dbReference type="GO" id="GO:0009424">
    <property type="term" value="C:bacterial-type flagellum hook"/>
    <property type="evidence" value="ECO:0007669"/>
    <property type="project" value="InterPro"/>
</dbReference>
<dbReference type="eggNOG" id="COG3144">
    <property type="taxonomic scope" value="Bacteria"/>
</dbReference>
<keyword evidence="7" id="KW-1185">Reference proteome</keyword>
<dbReference type="RefSeq" id="WP_009837407.1">
    <property type="nucleotide sequence ID" value="NZ_AAOH01000002.1"/>
</dbReference>
<feature type="domain" description="Flagellar hook-length control protein-like C-terminal" evidence="5">
    <location>
        <begin position="678"/>
        <end position="759"/>
    </location>
</feature>
<evidence type="ECO:0000313" key="7">
    <source>
        <dbReference type="Proteomes" id="UP000006201"/>
    </source>
</evidence>
<reference evidence="6 7" key="1">
    <citation type="submission" date="2006-02" db="EMBL/GenBank/DDBJ databases">
        <authorList>
            <person name="Moran M.A."/>
            <person name="Kjelleberg S."/>
            <person name="Egan S."/>
            <person name="Saunders N."/>
            <person name="Thomas T."/>
            <person name="Ferriera S."/>
            <person name="Johnson J."/>
            <person name="Kravitz S."/>
            <person name="Halpern A."/>
            <person name="Remington K."/>
            <person name="Beeson K."/>
            <person name="Tran B."/>
            <person name="Rogers Y.-H."/>
            <person name="Friedman R."/>
            <person name="Venter J.C."/>
        </authorList>
    </citation>
    <scope>NUCLEOTIDE SEQUENCE [LARGE SCALE GENOMIC DNA]</scope>
    <source>
        <strain evidence="6 7">D2</strain>
    </source>
</reference>
<dbReference type="AlphaFoldDB" id="A4C6C9"/>
<keyword evidence="3" id="KW-1005">Bacterial flagellum biogenesis</keyword>
<keyword evidence="6" id="KW-0969">Cilium</keyword>
<dbReference type="PANTHER" id="PTHR37533">
    <property type="entry name" value="FLAGELLAR HOOK-LENGTH CONTROL PROTEIN"/>
    <property type="match status" value="1"/>
</dbReference>
<evidence type="ECO:0000259" key="5">
    <source>
        <dbReference type="Pfam" id="PF02120"/>
    </source>
</evidence>
<keyword evidence="6" id="KW-0966">Cell projection</keyword>
<name>A4C6C9_9GAMM</name>
<protein>
    <submittedName>
        <fullName evidence="6">Putative flagellar hook-length control protein</fullName>
    </submittedName>
</protein>
<feature type="region of interest" description="Disordered" evidence="4">
    <location>
        <begin position="753"/>
        <end position="802"/>
    </location>
</feature>
<dbReference type="InterPro" id="IPR001635">
    <property type="entry name" value="Flag_hook_Flik"/>
</dbReference>
<evidence type="ECO:0000256" key="1">
    <source>
        <dbReference type="ARBA" id="ARBA00003944"/>
    </source>
</evidence>
<dbReference type="InterPro" id="IPR021136">
    <property type="entry name" value="Flagellar_hook_control-like_C"/>
</dbReference>
<evidence type="ECO:0000256" key="3">
    <source>
        <dbReference type="ARBA" id="ARBA00022795"/>
    </source>
</evidence>
<evidence type="ECO:0000313" key="6">
    <source>
        <dbReference type="EMBL" id="EAR29533.1"/>
    </source>
</evidence>
<dbReference type="HOGENOM" id="CLU_350857_0_0_6"/>
<comment type="function">
    <text evidence="1">Controls the length of the flagellar hook.</text>
</comment>
<dbReference type="Gene3D" id="3.30.750.140">
    <property type="match status" value="1"/>
</dbReference>
<dbReference type="PRINTS" id="PR01007">
    <property type="entry name" value="FLGHOOKFLIK"/>
</dbReference>
<evidence type="ECO:0000256" key="4">
    <source>
        <dbReference type="SAM" id="MobiDB-lite"/>
    </source>
</evidence>
<accession>A4C6C9</accession>
<comment type="caution">
    <text evidence="6">The sequence shown here is derived from an EMBL/GenBank/DDBJ whole genome shotgun (WGS) entry which is preliminary data.</text>
</comment>
<dbReference type="InterPro" id="IPR052563">
    <property type="entry name" value="FliK"/>
</dbReference>
<dbReference type="InterPro" id="IPR038610">
    <property type="entry name" value="FliK-like_C_sf"/>
</dbReference>
<dbReference type="Pfam" id="PF02120">
    <property type="entry name" value="Flg_hook"/>
    <property type="match status" value="1"/>
</dbReference>
<dbReference type="STRING" id="87626.PTD2_11974"/>
<feature type="compositionally biased region" description="Low complexity" evidence="4">
    <location>
        <begin position="753"/>
        <end position="769"/>
    </location>
</feature>
<keyword evidence="6" id="KW-0282">Flagellum</keyword>
<evidence type="ECO:0000256" key="2">
    <source>
        <dbReference type="ARBA" id="ARBA00009149"/>
    </source>
</evidence>
<dbReference type="PANTHER" id="PTHR37533:SF2">
    <property type="entry name" value="FLAGELLAR HOOK-LENGTH CONTROL PROTEIN"/>
    <property type="match status" value="1"/>
</dbReference>
<dbReference type="OrthoDB" id="1792985at2"/>